<dbReference type="RefSeq" id="WP_109580083.1">
    <property type="nucleotide sequence ID" value="NZ_CAJPUX010000003.1"/>
</dbReference>
<dbReference type="EMBL" id="QGGT01000001">
    <property type="protein sequence ID" value="PWK36228.1"/>
    <property type="molecule type" value="Genomic_DNA"/>
</dbReference>
<evidence type="ECO:0000313" key="2">
    <source>
        <dbReference type="EMBL" id="PWK36228.1"/>
    </source>
</evidence>
<dbReference type="PANTHER" id="PTHR43677:SF11">
    <property type="entry name" value="ZINC-CONTAINING ALCOHOL DEHYDROGENASE"/>
    <property type="match status" value="1"/>
</dbReference>
<dbReference type="InterPro" id="IPR020843">
    <property type="entry name" value="ER"/>
</dbReference>
<keyword evidence="3" id="KW-1185">Reference proteome</keyword>
<proteinExistence type="predicted"/>
<dbReference type="InterPro" id="IPR011032">
    <property type="entry name" value="GroES-like_sf"/>
</dbReference>
<dbReference type="Gene3D" id="3.40.50.720">
    <property type="entry name" value="NAD(P)-binding Rossmann-like Domain"/>
    <property type="match status" value="1"/>
</dbReference>
<accession>A0A316EXQ7</accession>
<dbReference type="Proteomes" id="UP000245754">
    <property type="component" value="Unassembled WGS sequence"/>
</dbReference>
<dbReference type="InterPro" id="IPR036291">
    <property type="entry name" value="NAD(P)-bd_dom_sf"/>
</dbReference>
<reference evidence="2 3" key="1">
    <citation type="submission" date="2018-05" db="EMBL/GenBank/DDBJ databases">
        <title>Genomic Encyclopedia of Type Strains, Phase IV (KMG-V): Genome sequencing to study the core and pangenomes of soil and plant-associated prokaryotes.</title>
        <authorList>
            <person name="Whitman W."/>
        </authorList>
    </citation>
    <scope>NUCLEOTIDE SEQUENCE [LARGE SCALE GENOMIC DNA]</scope>
    <source>
        <strain evidence="2 3">SLV-132</strain>
    </source>
</reference>
<gene>
    <name evidence="2" type="ORF">C7419_10182</name>
</gene>
<sequence length="318" mass="33243">MLAAVLHRLGDVPRLDAFAEPALAPGEVRVRVAAATIKPLDVAIARGHHHRSPLVLPAICGTDGVGYLDTGERVYFTGVRAPYGAMATFAPAQCVAMIPDDVDNVTAAVVVDRALMAWLPLRWRARVQPGETVLVVGATGLLGRMTVQAARLLGAGRVIAAGRKTSELEALGADGVIDLRLPPTQLHAAFASHAAGGIDVVIDFIWGPISEVLIAALSMTSGHGERGVRIVSTGEVTEGPIELAGAHLRDAPVLLMGNGPGNRPSPRELEAMIEEILGHAAGGAFRADAELLLLADIAQAWERARACEKARAVVVRVG</sequence>
<comment type="caution">
    <text evidence="2">The sequence shown here is derived from an EMBL/GenBank/DDBJ whole genome shotgun (WGS) entry which is preliminary data.</text>
</comment>
<dbReference type="InterPro" id="IPR051397">
    <property type="entry name" value="Zn-ADH-like_protein"/>
</dbReference>
<dbReference type="SUPFAM" id="SSF50129">
    <property type="entry name" value="GroES-like"/>
    <property type="match status" value="1"/>
</dbReference>
<dbReference type="SUPFAM" id="SSF51735">
    <property type="entry name" value="NAD(P)-binding Rossmann-fold domains"/>
    <property type="match status" value="1"/>
</dbReference>
<dbReference type="OrthoDB" id="9787435at2"/>
<dbReference type="SMART" id="SM00829">
    <property type="entry name" value="PKS_ER"/>
    <property type="match status" value="1"/>
</dbReference>
<protein>
    <submittedName>
        <fullName evidence="2">NADPH:quinone reductase-like Zn-dependent oxidoreductase</fullName>
    </submittedName>
</protein>
<dbReference type="GO" id="GO:0016491">
    <property type="term" value="F:oxidoreductase activity"/>
    <property type="evidence" value="ECO:0007669"/>
    <property type="project" value="InterPro"/>
</dbReference>
<dbReference type="PANTHER" id="PTHR43677">
    <property type="entry name" value="SHORT-CHAIN DEHYDROGENASE/REDUCTASE"/>
    <property type="match status" value="1"/>
</dbReference>
<organism evidence="2 3">
    <name type="scientific">Cupriavidus plantarum</name>
    <dbReference type="NCBI Taxonomy" id="942865"/>
    <lineage>
        <taxon>Bacteria</taxon>
        <taxon>Pseudomonadati</taxon>
        <taxon>Pseudomonadota</taxon>
        <taxon>Betaproteobacteria</taxon>
        <taxon>Burkholderiales</taxon>
        <taxon>Burkholderiaceae</taxon>
        <taxon>Cupriavidus</taxon>
    </lineage>
</organism>
<name>A0A316EXQ7_9BURK</name>
<dbReference type="AlphaFoldDB" id="A0A316EXQ7"/>
<evidence type="ECO:0000313" key="3">
    <source>
        <dbReference type="Proteomes" id="UP000245754"/>
    </source>
</evidence>
<dbReference type="Gene3D" id="3.90.180.10">
    <property type="entry name" value="Medium-chain alcohol dehydrogenases, catalytic domain"/>
    <property type="match status" value="1"/>
</dbReference>
<evidence type="ECO:0000259" key="1">
    <source>
        <dbReference type="SMART" id="SM00829"/>
    </source>
</evidence>
<feature type="domain" description="Enoyl reductase (ER)" evidence="1">
    <location>
        <begin position="10"/>
        <end position="315"/>
    </location>
</feature>
<dbReference type="GeneID" id="98341714"/>